<dbReference type="Proteomes" id="UP001221757">
    <property type="component" value="Unassembled WGS sequence"/>
</dbReference>
<accession>A0AAD7DRY4</accession>
<name>A0AAD7DRY4_MYCRO</name>
<gene>
    <name evidence="1" type="ORF">B0H17DRAFT_1328843</name>
</gene>
<reference evidence="1" key="1">
    <citation type="submission" date="2023-03" db="EMBL/GenBank/DDBJ databases">
        <title>Massive genome expansion in bonnet fungi (Mycena s.s.) driven by repeated elements and novel gene families across ecological guilds.</title>
        <authorList>
            <consortium name="Lawrence Berkeley National Laboratory"/>
            <person name="Harder C.B."/>
            <person name="Miyauchi S."/>
            <person name="Viragh M."/>
            <person name="Kuo A."/>
            <person name="Thoen E."/>
            <person name="Andreopoulos B."/>
            <person name="Lu D."/>
            <person name="Skrede I."/>
            <person name="Drula E."/>
            <person name="Henrissat B."/>
            <person name="Morin E."/>
            <person name="Kohler A."/>
            <person name="Barry K."/>
            <person name="LaButti K."/>
            <person name="Morin E."/>
            <person name="Salamov A."/>
            <person name="Lipzen A."/>
            <person name="Mereny Z."/>
            <person name="Hegedus B."/>
            <person name="Baldrian P."/>
            <person name="Stursova M."/>
            <person name="Weitz H."/>
            <person name="Taylor A."/>
            <person name="Grigoriev I.V."/>
            <person name="Nagy L.G."/>
            <person name="Martin F."/>
            <person name="Kauserud H."/>
        </authorList>
    </citation>
    <scope>NUCLEOTIDE SEQUENCE</scope>
    <source>
        <strain evidence="1">CBHHK067</strain>
    </source>
</reference>
<comment type="caution">
    <text evidence="1">The sequence shown here is derived from an EMBL/GenBank/DDBJ whole genome shotgun (WGS) entry which is preliminary data.</text>
</comment>
<sequence>MCALSARSFVRPCQIHLFSRVSLRIGLDYHPDSLLPRKLSKLLLSSPHIGAYIRAVTIYCPSGNLECLSHILCSVPNLAKIDVRPQGNAIRAWRFAPAAVRASFLVVCAAPSLRCIVLHDYLFKDARELEALLWNTPNLIELVLSSVHFETDSPPRPPVPSPSRPSEAAFRPILSAFRTVDVTHLRKIKLSGTSARVLRTPLRANARTLEHVVLRLLVVDGMFIGAESISPDILVTLIRLRLLHLRARNVSCAATILGSLALSRFLSSPS</sequence>
<dbReference type="SUPFAM" id="SSF52047">
    <property type="entry name" value="RNI-like"/>
    <property type="match status" value="1"/>
</dbReference>
<keyword evidence="2" id="KW-1185">Reference proteome</keyword>
<dbReference type="EMBL" id="JARKIE010000029">
    <property type="protein sequence ID" value="KAJ7697674.1"/>
    <property type="molecule type" value="Genomic_DNA"/>
</dbReference>
<dbReference type="AlphaFoldDB" id="A0AAD7DRY4"/>
<organism evidence="1 2">
    <name type="scientific">Mycena rosella</name>
    <name type="common">Pink bonnet</name>
    <name type="synonym">Agaricus rosellus</name>
    <dbReference type="NCBI Taxonomy" id="1033263"/>
    <lineage>
        <taxon>Eukaryota</taxon>
        <taxon>Fungi</taxon>
        <taxon>Dikarya</taxon>
        <taxon>Basidiomycota</taxon>
        <taxon>Agaricomycotina</taxon>
        <taxon>Agaricomycetes</taxon>
        <taxon>Agaricomycetidae</taxon>
        <taxon>Agaricales</taxon>
        <taxon>Marasmiineae</taxon>
        <taxon>Mycenaceae</taxon>
        <taxon>Mycena</taxon>
    </lineage>
</organism>
<evidence type="ECO:0000313" key="1">
    <source>
        <dbReference type="EMBL" id="KAJ7697674.1"/>
    </source>
</evidence>
<proteinExistence type="predicted"/>
<evidence type="ECO:0000313" key="2">
    <source>
        <dbReference type="Proteomes" id="UP001221757"/>
    </source>
</evidence>
<protein>
    <submittedName>
        <fullName evidence="1">Uncharacterized protein</fullName>
    </submittedName>
</protein>